<sequence length="58" mass="6752">MERLEIHIVLLQNLQDDILAEMELVRHFRELSDLFGGMAQRFDQDRLLIVIDPDLGGC</sequence>
<gene>
    <name evidence="1" type="ORF">SDC9_206685</name>
</gene>
<comment type="caution">
    <text evidence="1">The sequence shown here is derived from an EMBL/GenBank/DDBJ whole genome shotgun (WGS) entry which is preliminary data.</text>
</comment>
<proteinExistence type="predicted"/>
<accession>A0A645J5P0</accession>
<dbReference type="AlphaFoldDB" id="A0A645J5P0"/>
<name>A0A645J5P0_9ZZZZ</name>
<protein>
    <submittedName>
        <fullName evidence="1">Uncharacterized protein</fullName>
    </submittedName>
</protein>
<reference evidence="1" key="1">
    <citation type="submission" date="2019-08" db="EMBL/GenBank/DDBJ databases">
        <authorList>
            <person name="Kucharzyk K."/>
            <person name="Murdoch R.W."/>
            <person name="Higgins S."/>
            <person name="Loffler F."/>
        </authorList>
    </citation>
    <scope>NUCLEOTIDE SEQUENCE</scope>
</reference>
<organism evidence="1">
    <name type="scientific">bioreactor metagenome</name>
    <dbReference type="NCBI Taxonomy" id="1076179"/>
    <lineage>
        <taxon>unclassified sequences</taxon>
        <taxon>metagenomes</taxon>
        <taxon>ecological metagenomes</taxon>
    </lineage>
</organism>
<evidence type="ECO:0000313" key="1">
    <source>
        <dbReference type="EMBL" id="MPN58968.1"/>
    </source>
</evidence>
<dbReference type="EMBL" id="VSSQ01132400">
    <property type="protein sequence ID" value="MPN58968.1"/>
    <property type="molecule type" value="Genomic_DNA"/>
</dbReference>